<dbReference type="VEuPathDB" id="FungiDB:LEMA_P114070.1"/>
<evidence type="ECO:0000313" key="2">
    <source>
        <dbReference type="Proteomes" id="UP000002668"/>
    </source>
</evidence>
<dbReference type="EMBL" id="FP929126">
    <property type="protein sequence ID" value="CBX94992.1"/>
    <property type="molecule type" value="Genomic_DNA"/>
</dbReference>
<dbReference type="PANTHER" id="PTHR42085:SF1">
    <property type="entry name" value="F-BOX DOMAIN-CONTAINING PROTEIN"/>
    <property type="match status" value="1"/>
</dbReference>
<dbReference type="eggNOG" id="ENOG502TCB7">
    <property type="taxonomic scope" value="Eukaryota"/>
</dbReference>
<evidence type="ECO:0000313" key="1">
    <source>
        <dbReference type="EMBL" id="CBX94992.1"/>
    </source>
</evidence>
<keyword evidence="2" id="KW-1185">Reference proteome</keyword>
<dbReference type="HOGENOM" id="CLU_080201_0_0_1"/>
<dbReference type="PANTHER" id="PTHR42085">
    <property type="entry name" value="F-BOX DOMAIN-CONTAINING PROTEIN"/>
    <property type="match status" value="1"/>
</dbReference>
<dbReference type="OrthoDB" id="62952at2759"/>
<sequence length="222" mass="24857">MLAHSIPSPTNLQLQSPFVQLPAEIQHVICGFAFTANDPIVDPKTNASSTQLDSELHPPLGIALLQTCRRLYHDVDRRPLFAQNVFRFTTVDRLQSFIKQVDTTRNILDLEIDFRRLDSDKPEIAQEWLRTCGSLDKEVPNLKCLRLNFDSWPRIPVSRTGLWMFLRNVLARIGNLGVDRVTVVGASKGSGMARRAPWSPLHFVGADNVVGSGVAEVSAQMR</sequence>
<dbReference type="InterPro" id="IPR038883">
    <property type="entry name" value="AN11006-like"/>
</dbReference>
<organism evidence="2">
    <name type="scientific">Leptosphaeria maculans (strain JN3 / isolate v23.1.3 / race Av1-4-5-6-7-8)</name>
    <name type="common">Blackleg fungus</name>
    <name type="synonym">Phoma lingam</name>
    <dbReference type="NCBI Taxonomy" id="985895"/>
    <lineage>
        <taxon>Eukaryota</taxon>
        <taxon>Fungi</taxon>
        <taxon>Dikarya</taxon>
        <taxon>Ascomycota</taxon>
        <taxon>Pezizomycotina</taxon>
        <taxon>Dothideomycetes</taxon>
        <taxon>Pleosporomycetidae</taxon>
        <taxon>Pleosporales</taxon>
        <taxon>Pleosporineae</taxon>
        <taxon>Leptosphaeriaceae</taxon>
        <taxon>Plenodomus</taxon>
        <taxon>Plenodomus lingam/Leptosphaeria maculans species complex</taxon>
    </lineage>
</organism>
<dbReference type="AlphaFoldDB" id="E4ZUB3"/>
<dbReference type="Proteomes" id="UP000002668">
    <property type="component" value="Genome"/>
</dbReference>
<reference evidence="2" key="1">
    <citation type="journal article" date="2011" name="Nat. Commun.">
        <title>Effector diversification within compartments of the Leptosphaeria maculans genome affected by Repeat-Induced Point mutations.</title>
        <authorList>
            <person name="Rouxel T."/>
            <person name="Grandaubert J."/>
            <person name="Hane J.K."/>
            <person name="Hoede C."/>
            <person name="van de Wouw A.P."/>
            <person name="Couloux A."/>
            <person name="Dominguez V."/>
            <person name="Anthouard V."/>
            <person name="Bally P."/>
            <person name="Bourras S."/>
            <person name="Cozijnsen A.J."/>
            <person name="Ciuffetti L.M."/>
            <person name="Degrave A."/>
            <person name="Dilmaghani A."/>
            <person name="Duret L."/>
            <person name="Fudal I."/>
            <person name="Goodwin S.B."/>
            <person name="Gout L."/>
            <person name="Glaser N."/>
            <person name="Linglin J."/>
            <person name="Kema G.H.J."/>
            <person name="Lapalu N."/>
            <person name="Lawrence C.B."/>
            <person name="May K."/>
            <person name="Meyer M."/>
            <person name="Ollivier B."/>
            <person name="Poulain J."/>
            <person name="Schoch C.L."/>
            <person name="Simon A."/>
            <person name="Spatafora J.W."/>
            <person name="Stachowiak A."/>
            <person name="Turgeon B.G."/>
            <person name="Tyler B.M."/>
            <person name="Vincent D."/>
            <person name="Weissenbach J."/>
            <person name="Amselem J."/>
            <person name="Quesneville H."/>
            <person name="Oliver R.P."/>
            <person name="Wincker P."/>
            <person name="Balesdent M.-H."/>
            <person name="Howlett B.J."/>
        </authorList>
    </citation>
    <scope>NUCLEOTIDE SEQUENCE [LARGE SCALE GENOMIC DNA]</scope>
    <source>
        <strain evidence="2">JN3 / isolate v23.1.3 / race Av1-4-5-6-7-8</strain>
    </source>
</reference>
<dbReference type="InParanoid" id="E4ZUB3"/>
<accession>E4ZUB3</accession>
<proteinExistence type="predicted"/>
<gene>
    <name evidence="1" type="ORF">LEMA_P114070.1</name>
</gene>
<protein>
    <submittedName>
        <fullName evidence="1">Predicted protein</fullName>
    </submittedName>
</protein>
<name>E4ZUB3_LEPMJ</name>